<dbReference type="RefSeq" id="WP_170169354.1">
    <property type="nucleotide sequence ID" value="NZ_RKHQ01000001.1"/>
</dbReference>
<dbReference type="InterPro" id="IPR001547">
    <property type="entry name" value="Glyco_hydro_5"/>
</dbReference>
<dbReference type="Gene3D" id="3.20.20.80">
    <property type="entry name" value="Glycosidases"/>
    <property type="match status" value="1"/>
</dbReference>
<dbReference type="Proteomes" id="UP000275356">
    <property type="component" value="Unassembled WGS sequence"/>
</dbReference>
<dbReference type="SUPFAM" id="SSF51445">
    <property type="entry name" value="(Trans)glycosidases"/>
    <property type="match status" value="1"/>
</dbReference>
<gene>
    <name evidence="5" type="ORF">EDD28_0901</name>
</gene>
<evidence type="ECO:0000313" key="6">
    <source>
        <dbReference type="Proteomes" id="UP000275356"/>
    </source>
</evidence>
<comment type="caution">
    <text evidence="5">The sequence shown here is derived from an EMBL/GenBank/DDBJ whole genome shotgun (WGS) entry which is preliminary data.</text>
</comment>
<protein>
    <submittedName>
        <fullName evidence="5">Cellulase (Glycosyl hydrolase family 5)</fullName>
    </submittedName>
</protein>
<accession>A0A3N2D9K3</accession>
<name>A0A3N2D9K3_9MICO</name>
<comment type="similarity">
    <text evidence="3">Belongs to the glycosyl hydrolase 5 (cellulase A) family.</text>
</comment>
<evidence type="ECO:0000259" key="4">
    <source>
        <dbReference type="Pfam" id="PF00150"/>
    </source>
</evidence>
<evidence type="ECO:0000313" key="5">
    <source>
        <dbReference type="EMBL" id="ROR96318.1"/>
    </source>
</evidence>
<dbReference type="GO" id="GO:0004553">
    <property type="term" value="F:hydrolase activity, hydrolyzing O-glycosyl compounds"/>
    <property type="evidence" value="ECO:0007669"/>
    <property type="project" value="InterPro"/>
</dbReference>
<dbReference type="Pfam" id="PF00150">
    <property type="entry name" value="Cellulase"/>
    <property type="match status" value="1"/>
</dbReference>
<dbReference type="InterPro" id="IPR017853">
    <property type="entry name" value="GH"/>
</dbReference>
<keyword evidence="2 3" id="KW-0326">Glycosidase</keyword>
<evidence type="ECO:0000256" key="1">
    <source>
        <dbReference type="ARBA" id="ARBA00022801"/>
    </source>
</evidence>
<organism evidence="5 6">
    <name type="scientific">Salana multivorans</name>
    <dbReference type="NCBI Taxonomy" id="120377"/>
    <lineage>
        <taxon>Bacteria</taxon>
        <taxon>Bacillati</taxon>
        <taxon>Actinomycetota</taxon>
        <taxon>Actinomycetes</taxon>
        <taxon>Micrococcales</taxon>
        <taxon>Beutenbergiaceae</taxon>
        <taxon>Salana</taxon>
    </lineage>
</organism>
<feature type="domain" description="Glycoside hydrolase family 5" evidence="4">
    <location>
        <begin position="24"/>
        <end position="145"/>
    </location>
</feature>
<keyword evidence="1 3" id="KW-0378">Hydrolase</keyword>
<dbReference type="GO" id="GO:0000272">
    <property type="term" value="P:polysaccharide catabolic process"/>
    <property type="evidence" value="ECO:0007669"/>
    <property type="project" value="InterPro"/>
</dbReference>
<sequence>MTDDVRFGVNYIPARDWLYSWLDWNPDDIAADLAAIRALGCDHIRAHCLWPIFQPNPNLISRSALARLAELVDIATDLDLDVHLSVLNGWMSGTYFRPFWQEPSMGVYSDPDVIGAQVRLIEAIAEIGYGRTRLVGIDIGNEPNALASFPGNGATRQQGDAWLTRLLAACDDALPGRFHVVGVDHVPWLEDTSVFSRDVLGRVGSASIVHSWVYFTGALERYGVEGLGTHHLARYLVELARAFGETRERPVWLQEIGVSPGWLRGADVAEFAGSIVTEALKANPWAMTWWGSHDIDRRLAGFDELEYDLGLLTVENEVKPVGLAVADAIARERNRDGKPQPGAVGERVELTLPDDRVPDLSFADEFFALVARGAHPVIVRESRAEDLIDRVRLADSAAQGGGR</sequence>
<dbReference type="AlphaFoldDB" id="A0A3N2D9K3"/>
<keyword evidence="6" id="KW-1185">Reference proteome</keyword>
<reference evidence="5 6" key="1">
    <citation type="submission" date="2018-11" db="EMBL/GenBank/DDBJ databases">
        <title>Sequencing the genomes of 1000 actinobacteria strains.</title>
        <authorList>
            <person name="Klenk H.-P."/>
        </authorList>
    </citation>
    <scope>NUCLEOTIDE SEQUENCE [LARGE SCALE GENOMIC DNA]</scope>
    <source>
        <strain evidence="5 6">DSM 13521</strain>
    </source>
</reference>
<evidence type="ECO:0000256" key="3">
    <source>
        <dbReference type="RuleBase" id="RU361153"/>
    </source>
</evidence>
<evidence type="ECO:0000256" key="2">
    <source>
        <dbReference type="ARBA" id="ARBA00023295"/>
    </source>
</evidence>
<dbReference type="EMBL" id="RKHQ01000001">
    <property type="protein sequence ID" value="ROR96318.1"/>
    <property type="molecule type" value="Genomic_DNA"/>
</dbReference>
<proteinExistence type="inferred from homology"/>